<evidence type="ECO:0008006" key="4">
    <source>
        <dbReference type="Google" id="ProtNLM"/>
    </source>
</evidence>
<comment type="caution">
    <text evidence="2">The sequence shown here is derived from an EMBL/GenBank/DDBJ whole genome shotgun (WGS) entry which is preliminary data.</text>
</comment>
<organism evidence="2 3">
    <name type="scientific">Eiseniibacteriota bacterium</name>
    <dbReference type="NCBI Taxonomy" id="2212470"/>
    <lineage>
        <taxon>Bacteria</taxon>
        <taxon>Candidatus Eiseniibacteriota</taxon>
    </lineage>
</organism>
<dbReference type="EMBL" id="VBPB01000111">
    <property type="protein sequence ID" value="TMQ72356.1"/>
    <property type="molecule type" value="Genomic_DNA"/>
</dbReference>
<dbReference type="Proteomes" id="UP000319771">
    <property type="component" value="Unassembled WGS sequence"/>
</dbReference>
<evidence type="ECO:0000313" key="2">
    <source>
        <dbReference type="EMBL" id="TMQ72356.1"/>
    </source>
</evidence>
<sequence length="262" mass="28151">MRRTRALGLALALSVAAAFPVAASVSAPAGVSRLGFRRMGNVTAAGELLAQRTIDRQWGLSQDSVYVAVDVPGWKSPPLAATLSAVVPGAGQAYSGEHRAWVFAAVEAAGWGGWWWYRHDASRLRADAAGLAGSPTDPEAGWSYDRWATATGGDPTTLVALYAADKEAFYDRIGADPTFLAGWQSEEERSRFGGLRAKSDTRLAHSRIVAAGLWINHLVAAVNALRAARAHDVPLSHRVGLRVNGHLDRRGPAWTMSLERRF</sequence>
<keyword evidence="1" id="KW-0732">Signal</keyword>
<feature type="chain" id="PRO_5022008277" description="DUF5683 domain-containing protein" evidence="1">
    <location>
        <begin position="24"/>
        <end position="262"/>
    </location>
</feature>
<reference evidence="2 3" key="1">
    <citation type="journal article" date="2019" name="Nat. Microbiol.">
        <title>Mediterranean grassland soil C-N compound turnover is dependent on rainfall and depth, and is mediated by genomically divergent microorganisms.</title>
        <authorList>
            <person name="Diamond S."/>
            <person name="Andeer P.F."/>
            <person name="Li Z."/>
            <person name="Crits-Christoph A."/>
            <person name="Burstein D."/>
            <person name="Anantharaman K."/>
            <person name="Lane K.R."/>
            <person name="Thomas B.C."/>
            <person name="Pan C."/>
            <person name="Northen T.R."/>
            <person name="Banfield J.F."/>
        </authorList>
    </citation>
    <scope>NUCLEOTIDE SEQUENCE [LARGE SCALE GENOMIC DNA]</scope>
    <source>
        <strain evidence="2">WS_11</strain>
    </source>
</reference>
<feature type="signal peptide" evidence="1">
    <location>
        <begin position="1"/>
        <end position="23"/>
    </location>
</feature>
<protein>
    <recommendedName>
        <fullName evidence="4">DUF5683 domain-containing protein</fullName>
    </recommendedName>
</protein>
<proteinExistence type="predicted"/>
<name>A0A538U8Y6_UNCEI</name>
<dbReference type="AlphaFoldDB" id="A0A538U8Y6"/>
<evidence type="ECO:0000256" key="1">
    <source>
        <dbReference type="SAM" id="SignalP"/>
    </source>
</evidence>
<gene>
    <name evidence="2" type="ORF">E6K81_07690</name>
</gene>
<accession>A0A538U8Y6</accession>
<evidence type="ECO:0000313" key="3">
    <source>
        <dbReference type="Proteomes" id="UP000319771"/>
    </source>
</evidence>